<dbReference type="GeneID" id="83156363"/>
<dbReference type="EMBL" id="FP929052">
    <property type="protein sequence ID" value="CBL17734.1"/>
    <property type="molecule type" value="Genomic_DNA"/>
</dbReference>
<sequence length="659" mass="75894">MIRKYLYGTPFPTNAVVTDIPPSTEQLPFFETDSKGTFTYPLQNEDIVYGLGEQIRGINKRGWQYVSWNSDNPNHQEDTRSLYGAHNFILISGRQTFGAFFDNPGRMEFDIGYTHGNRMQIRAEKNDLTVYIITGQDEKHIVKQFRQLIGRSYVPPFWAFGYGQSRWGYQNEQDVRQVAQQYQAAGIPLDSIYLDIDYMERYKDFTVDPKRFPDLGKLVQDMRTQGIRLVPIIDAGVKIETGYDVYQEGVAHNYFCKNAEGKDFVGAVWPGRVHFPDFLQPEARDWFGKKYAVLTDLGIEGFWNDMNEPAIFYTEDRLAETCSEIQRLTAGNMGIDEYFAFTGMVAGLNGNKGDYDKFYHNVAGKMVKHSDVHNLYGMNMTRSAYEALREICPDKRTLFFSRSSYIGAHRYGGIWQGDNKSWWSHILQSMQQLPGLNMAGFLFTGSDTGGFGSDTTEDLMLRWLQYALFTPLFRNHSANGTRMQELYRFDTLHAAGEMVKIRYCLIPYLYSEFLKAALRDDMMFKPLAFDFPADHMAKETEDQLLIGDELMIAPVYKQNARGRYVYLPEEMMLVRMQTWDQIHTEILPKGHHYVDVALEELVFFIRQQKAIPFGRPARNTDCIDHSALQLLGYPGCTYELYADNGFSPEPETSLSVTTL</sequence>
<dbReference type="Pfam" id="PF13802">
    <property type="entry name" value="Gal_mutarotas_2"/>
    <property type="match status" value="1"/>
</dbReference>
<dbReference type="InterPro" id="IPR025887">
    <property type="entry name" value="Glyco_hydro_31_N_dom"/>
</dbReference>
<evidence type="ECO:0000256" key="4">
    <source>
        <dbReference type="RuleBase" id="RU361185"/>
    </source>
</evidence>
<dbReference type="RefSeq" id="WP_015558640.1">
    <property type="nucleotide sequence ID" value="NC_021039.1"/>
</dbReference>
<evidence type="ECO:0000256" key="3">
    <source>
        <dbReference type="ARBA" id="ARBA00023295"/>
    </source>
</evidence>
<dbReference type="InterPro" id="IPR017853">
    <property type="entry name" value="GH"/>
</dbReference>
<reference evidence="8" key="1">
    <citation type="submission" date="2010-03" db="EMBL/GenBank/DDBJ databases">
        <title>The genome sequence of Ruminococcus sp. 18P13.</title>
        <authorList>
            <consortium name="metaHIT consortium -- http://www.metahit.eu/"/>
            <person name="Pajon A."/>
            <person name="Turner K."/>
            <person name="Parkhill J."/>
            <person name="Bernalier A."/>
        </authorList>
    </citation>
    <scope>NUCLEOTIDE SEQUENCE [LARGE SCALE GENOMIC DNA]</scope>
    <source>
        <strain evidence="8">Type strain: 18P13</strain>
    </source>
</reference>
<protein>
    <submittedName>
        <fullName evidence="8">Alpha-glucosidases, family 31 of glycosyl hydrolases</fullName>
        <ecNumber evidence="8">3.2.1.20</ecNumber>
    </submittedName>
</protein>
<accession>D4LDN9</accession>
<dbReference type="Gene3D" id="2.60.40.1760">
    <property type="entry name" value="glycosyl hydrolase (family 31)"/>
    <property type="match status" value="1"/>
</dbReference>
<dbReference type="PATRIC" id="fig|213810.4.peg.1552"/>
<feature type="domain" description="Glycoside hydrolase family 31 TIM barrel" evidence="5">
    <location>
        <begin position="153"/>
        <end position="511"/>
    </location>
</feature>
<dbReference type="InterPro" id="IPR011013">
    <property type="entry name" value="Gal_mutarotase_sf_dom"/>
</dbReference>
<evidence type="ECO:0000259" key="7">
    <source>
        <dbReference type="Pfam" id="PF21365"/>
    </source>
</evidence>
<proteinExistence type="inferred from homology"/>
<dbReference type="PROSITE" id="PS00129">
    <property type="entry name" value="GLYCOSYL_HYDROL_F31_1"/>
    <property type="match status" value="1"/>
</dbReference>
<name>D4LDN9_RUMC1</name>
<dbReference type="SUPFAM" id="SSF74650">
    <property type="entry name" value="Galactose mutarotase-like"/>
    <property type="match status" value="1"/>
</dbReference>
<dbReference type="Proteomes" id="UP000007054">
    <property type="component" value="Chromosome"/>
</dbReference>
<evidence type="ECO:0000256" key="1">
    <source>
        <dbReference type="ARBA" id="ARBA00007806"/>
    </source>
</evidence>
<dbReference type="InterPro" id="IPR030458">
    <property type="entry name" value="Glyco_hydro_31_AS"/>
</dbReference>
<dbReference type="CAZy" id="GH31">
    <property type="family name" value="Glycoside Hydrolase Family 31"/>
</dbReference>
<dbReference type="PANTHER" id="PTHR22762:SF120">
    <property type="entry name" value="HETEROGLYCAN GLUCOSIDASE 1"/>
    <property type="match status" value="1"/>
</dbReference>
<feature type="domain" description="Glycosyl hydrolase family 31 C-terminal" evidence="7">
    <location>
        <begin position="522"/>
        <end position="609"/>
    </location>
</feature>
<organism evidence="8 9">
    <name type="scientific">Ruminococcus champanellensis (strain DSM 18848 / JCM 17042 / KCTC 15320 / 18P13)</name>
    <dbReference type="NCBI Taxonomy" id="213810"/>
    <lineage>
        <taxon>Bacteria</taxon>
        <taxon>Bacillati</taxon>
        <taxon>Bacillota</taxon>
        <taxon>Clostridia</taxon>
        <taxon>Eubacteriales</taxon>
        <taxon>Oscillospiraceae</taxon>
        <taxon>Ruminococcus</taxon>
    </lineage>
</organism>
<dbReference type="SUPFAM" id="SSF51011">
    <property type="entry name" value="Glycosyl hydrolase domain"/>
    <property type="match status" value="1"/>
</dbReference>
<comment type="similarity">
    <text evidence="1 4">Belongs to the glycosyl hydrolase 31 family.</text>
</comment>
<dbReference type="Pfam" id="PF01055">
    <property type="entry name" value="Glyco_hydro_31_2nd"/>
    <property type="match status" value="1"/>
</dbReference>
<reference evidence="8" key="2">
    <citation type="submission" date="2010-03" db="EMBL/GenBank/DDBJ databases">
        <authorList>
            <person name="Pajon A."/>
        </authorList>
    </citation>
    <scope>NUCLEOTIDE SEQUENCE</scope>
    <source>
        <strain evidence="8">Type strain: 18P13</strain>
    </source>
</reference>
<dbReference type="Gene3D" id="3.20.20.80">
    <property type="entry name" value="Glycosidases"/>
    <property type="match status" value="1"/>
</dbReference>
<dbReference type="GO" id="GO:0004558">
    <property type="term" value="F:alpha-1,4-glucosidase activity"/>
    <property type="evidence" value="ECO:0007669"/>
    <property type="project" value="UniProtKB-EC"/>
</dbReference>
<dbReference type="Pfam" id="PF21365">
    <property type="entry name" value="Glyco_hydro_31_3rd"/>
    <property type="match status" value="1"/>
</dbReference>
<evidence type="ECO:0000259" key="6">
    <source>
        <dbReference type="Pfam" id="PF13802"/>
    </source>
</evidence>
<evidence type="ECO:0000313" key="8">
    <source>
        <dbReference type="EMBL" id="CBL17734.1"/>
    </source>
</evidence>
<dbReference type="HOGENOM" id="CLU_000631_7_2_9"/>
<evidence type="ECO:0000256" key="2">
    <source>
        <dbReference type="ARBA" id="ARBA00022801"/>
    </source>
</evidence>
<dbReference type="GO" id="GO:0005975">
    <property type="term" value="P:carbohydrate metabolic process"/>
    <property type="evidence" value="ECO:0007669"/>
    <property type="project" value="InterPro"/>
</dbReference>
<dbReference type="AlphaFoldDB" id="D4LDN9"/>
<evidence type="ECO:0000313" key="9">
    <source>
        <dbReference type="Proteomes" id="UP000007054"/>
    </source>
</evidence>
<dbReference type="InterPro" id="IPR000322">
    <property type="entry name" value="Glyco_hydro_31_TIM"/>
</dbReference>
<dbReference type="GO" id="GO:0030246">
    <property type="term" value="F:carbohydrate binding"/>
    <property type="evidence" value="ECO:0007669"/>
    <property type="project" value="InterPro"/>
</dbReference>
<dbReference type="PANTHER" id="PTHR22762">
    <property type="entry name" value="ALPHA-GLUCOSIDASE"/>
    <property type="match status" value="1"/>
</dbReference>
<keyword evidence="3 4" id="KW-0326">Glycosidase</keyword>
<dbReference type="CDD" id="cd06604">
    <property type="entry name" value="GH31_glucosidase_II_MalA"/>
    <property type="match status" value="1"/>
</dbReference>
<dbReference type="CDD" id="cd14752">
    <property type="entry name" value="GH31_N"/>
    <property type="match status" value="1"/>
</dbReference>
<dbReference type="KEGG" id="rch:RUM_16530"/>
<dbReference type="SUPFAM" id="SSF51445">
    <property type="entry name" value="(Trans)glycosidases"/>
    <property type="match status" value="1"/>
</dbReference>
<dbReference type="EC" id="3.2.1.20" evidence="8"/>
<dbReference type="BioCyc" id="RCHA213810:RUM_RS08040-MONOMER"/>
<evidence type="ECO:0000259" key="5">
    <source>
        <dbReference type="Pfam" id="PF01055"/>
    </source>
</evidence>
<keyword evidence="2 4" id="KW-0378">Hydrolase</keyword>
<dbReference type="Gene3D" id="2.60.40.4040">
    <property type="match status" value="1"/>
</dbReference>
<feature type="domain" description="Glycoside hydrolase family 31 N-terminal" evidence="6">
    <location>
        <begin position="41"/>
        <end position="110"/>
    </location>
</feature>
<dbReference type="InterPro" id="IPR048395">
    <property type="entry name" value="Glyco_hydro_31_C"/>
</dbReference>
<dbReference type="STRING" id="213810.RUM_16530"/>
<keyword evidence="9" id="KW-1185">Reference proteome</keyword>
<gene>
    <name evidence="8" type="ordered locus">RUM_16530</name>
</gene>